<proteinExistence type="predicted"/>
<dbReference type="STRING" id="1088869.GMO_22950"/>
<evidence type="ECO:0000313" key="2">
    <source>
        <dbReference type="EMBL" id="EHH67301.1"/>
    </source>
</evidence>
<comment type="caution">
    <text evidence="2">The sequence shown here is derived from an EMBL/GenBank/DDBJ whole genome shotgun (WGS) entry which is preliminary data.</text>
</comment>
<dbReference type="EMBL" id="AGQV01000010">
    <property type="protein sequence ID" value="EHH67301.1"/>
    <property type="molecule type" value="Genomic_DNA"/>
</dbReference>
<feature type="region of interest" description="Disordered" evidence="1">
    <location>
        <begin position="181"/>
        <end position="219"/>
    </location>
</feature>
<accession>G6XLP6</accession>
<dbReference type="eggNOG" id="COG5468">
    <property type="taxonomic scope" value="Bacteria"/>
</dbReference>
<evidence type="ECO:0000313" key="3">
    <source>
        <dbReference type="Proteomes" id="UP000004949"/>
    </source>
</evidence>
<keyword evidence="3" id="KW-1185">Reference proteome</keyword>
<dbReference type="PROSITE" id="PS51257">
    <property type="entry name" value="PROKAR_LIPOPROTEIN"/>
    <property type="match status" value="1"/>
</dbReference>
<evidence type="ECO:0008006" key="4">
    <source>
        <dbReference type="Google" id="ProtNLM"/>
    </source>
</evidence>
<reference evidence="2 3" key="1">
    <citation type="submission" date="2011-10" db="EMBL/GenBank/DDBJ databases">
        <title>Genome sequence of Gluconobacter morbifer G707, isolated from Drosophila gut.</title>
        <authorList>
            <person name="Lee W.-J."/>
            <person name="Kim E.-K."/>
        </authorList>
    </citation>
    <scope>NUCLEOTIDE SEQUENCE [LARGE SCALE GENOMIC DNA]</scope>
    <source>
        <strain evidence="2 3">G707</strain>
    </source>
</reference>
<dbReference type="AlphaFoldDB" id="G6XLP6"/>
<dbReference type="Proteomes" id="UP000004949">
    <property type="component" value="Unassembled WGS sequence"/>
</dbReference>
<name>G6XLP6_9PROT</name>
<evidence type="ECO:0000256" key="1">
    <source>
        <dbReference type="SAM" id="MobiDB-lite"/>
    </source>
</evidence>
<protein>
    <recommendedName>
        <fullName evidence="4">Lipoprotein</fullName>
    </recommendedName>
</protein>
<sequence length="219" mass="23646">MTFRSSLVLCSLLMTAGCGFTPLYGKLGSKSDVSSELAQVYVANITGRYGQELRLALQKDLAGSGPENPQRYVLHVSSAANEEAVDIHEDNTSGRTRSTGVAHWQLFTVAPSPQLVAQGDATTLDGFNTTFEQYFAQTLNDESLQGRVAQTLAQNVTQQVAIWFRTHNTPEKASDEDLPRYINTDAMPDDTGTSPTDRAGVDGFPASATGRLSRSTVSH</sequence>
<feature type="compositionally biased region" description="Polar residues" evidence="1">
    <location>
        <begin position="210"/>
        <end position="219"/>
    </location>
</feature>
<gene>
    <name evidence="2" type="ORF">GMO_22950</name>
</gene>
<dbReference type="RefSeq" id="WP_008852438.1">
    <property type="nucleotide sequence ID" value="NZ_AGQV01000010.1"/>
</dbReference>
<dbReference type="Gene3D" id="3.30.160.150">
    <property type="entry name" value="Lipoprotein like domain"/>
    <property type="match status" value="1"/>
</dbReference>
<dbReference type="PATRIC" id="fig|1088869.3.peg.2288"/>
<organism evidence="2 3">
    <name type="scientific">Gluconobacter morbifer G707</name>
    <dbReference type="NCBI Taxonomy" id="1088869"/>
    <lineage>
        <taxon>Bacteria</taxon>
        <taxon>Pseudomonadati</taxon>
        <taxon>Pseudomonadota</taxon>
        <taxon>Alphaproteobacteria</taxon>
        <taxon>Acetobacterales</taxon>
        <taxon>Acetobacteraceae</taxon>
        <taxon>Gluconobacter</taxon>
    </lineage>
</organism>